<dbReference type="GO" id="GO:0006777">
    <property type="term" value="P:Mo-molybdopterin cofactor biosynthetic process"/>
    <property type="evidence" value="ECO:0007669"/>
    <property type="project" value="UniProtKB-UniRule"/>
</dbReference>
<dbReference type="UniPathway" id="UPA00344"/>
<dbReference type="AlphaFoldDB" id="A0A7W4KCD3"/>
<feature type="binding site" evidence="12">
    <location>
        <position position="128"/>
    </location>
    <ligand>
        <name>S-adenosyl-L-methionine</name>
        <dbReference type="ChEBI" id="CHEBI:59789"/>
    </ligand>
</feature>
<sequence length="339" mass="37471">MGTPFLDSLGRAVTYLRVSVTDRCDMRCVYCMAENMSFLPKAEILTYAELERLCAAFIRSGVTRLRVTGGEPLVRRDIGSFFQTMGQWLNRTGDGGHLDELTVTTNGSRLEEHADMLARSGVRRVNISLDSLDSEKFHRITRRGDLDRTLAGVRAARAAGLAIRINTVAMAGVNDDEFDTLLAWCGEIGADLCLIETMPMGETGEDRSDRYLPLSAVRADLSRRWTLEPLAERTGGGPARYLRVRETGRRLGLITPMTHNFCESCNRVRLSCTGQLYPCLGNEGATDLRQPLRDGASDADLLHLVQSALLRKPKGHDFVIGRRADDPAAIRRHMSVTGG</sequence>
<feature type="binding site" evidence="12">
    <location>
        <begin position="267"/>
        <end position="269"/>
    </location>
    <ligand>
        <name>GTP</name>
        <dbReference type="ChEBI" id="CHEBI:37565"/>
    </ligand>
</feature>
<dbReference type="SUPFAM" id="SSF102114">
    <property type="entry name" value="Radical SAM enzymes"/>
    <property type="match status" value="1"/>
</dbReference>
<dbReference type="EMBL" id="JABEQK010000003">
    <property type="protein sequence ID" value="MBB2204346.1"/>
    <property type="molecule type" value="Genomic_DNA"/>
</dbReference>
<dbReference type="Proteomes" id="UP000540556">
    <property type="component" value="Unassembled WGS sequence"/>
</dbReference>
<dbReference type="GO" id="GO:0046872">
    <property type="term" value="F:metal ion binding"/>
    <property type="evidence" value="ECO:0007669"/>
    <property type="project" value="UniProtKB-KW"/>
</dbReference>
<comment type="pathway">
    <text evidence="12">Cofactor biosynthesis; molybdopterin biosynthesis.</text>
</comment>
<accession>A0A7W4KCD3</accession>
<keyword evidence="5 12" id="KW-0547">Nucleotide-binding</keyword>
<feature type="binding site" evidence="12">
    <location>
        <position position="104"/>
    </location>
    <ligand>
        <name>GTP</name>
        <dbReference type="ChEBI" id="CHEBI:37565"/>
    </ligand>
</feature>
<proteinExistence type="inferred from homology"/>
<evidence type="ECO:0000256" key="6">
    <source>
        <dbReference type="ARBA" id="ARBA00023004"/>
    </source>
</evidence>
<keyword evidence="7 12" id="KW-0411">Iron-sulfur</keyword>
<dbReference type="Pfam" id="PF06463">
    <property type="entry name" value="Mob_synth_C"/>
    <property type="match status" value="1"/>
</dbReference>
<keyword evidence="15" id="KW-1185">Reference proteome</keyword>
<comment type="caution">
    <text evidence="14">The sequence shown here is derived from an EMBL/GenBank/DDBJ whole genome shotgun (WGS) entry which is preliminary data.</text>
</comment>
<comment type="function">
    <text evidence="12">Catalyzes the cyclization of GTP to (8S)-3',8-cyclo-7,8-dihydroguanosine 5'-triphosphate.</text>
</comment>
<evidence type="ECO:0000256" key="4">
    <source>
        <dbReference type="ARBA" id="ARBA00022723"/>
    </source>
</evidence>
<dbReference type="InterPro" id="IPR050105">
    <property type="entry name" value="MoCo_biosynth_MoaA/MoaC"/>
</dbReference>
<dbReference type="InterPro" id="IPR007197">
    <property type="entry name" value="rSAM"/>
</dbReference>
<evidence type="ECO:0000259" key="13">
    <source>
        <dbReference type="PROSITE" id="PS51918"/>
    </source>
</evidence>
<feature type="binding site" evidence="12">
    <location>
        <position position="28"/>
    </location>
    <ligand>
        <name>[4Fe-4S] cluster</name>
        <dbReference type="ChEBI" id="CHEBI:49883"/>
        <label>1</label>
        <note>4Fe-4S-S-AdoMet</note>
    </ligand>
</feature>
<keyword evidence="4 12" id="KW-0479">Metal-binding</keyword>
<dbReference type="PROSITE" id="PS01305">
    <property type="entry name" value="MOAA_NIFB_PQQE"/>
    <property type="match status" value="1"/>
</dbReference>
<dbReference type="InterPro" id="IPR010505">
    <property type="entry name" value="MoaA_twitch"/>
</dbReference>
<organism evidence="14 15">
    <name type="scientific">Gluconacetobacter takamatsuzukensis</name>
    <dbReference type="NCBI Taxonomy" id="1286190"/>
    <lineage>
        <taxon>Bacteria</taxon>
        <taxon>Pseudomonadati</taxon>
        <taxon>Pseudomonadota</taxon>
        <taxon>Alphaproteobacteria</taxon>
        <taxon>Acetobacterales</taxon>
        <taxon>Acetobacteraceae</taxon>
        <taxon>Gluconacetobacter</taxon>
    </lineage>
</organism>
<keyword evidence="10 12" id="KW-0456">Lyase</keyword>
<evidence type="ECO:0000313" key="15">
    <source>
        <dbReference type="Proteomes" id="UP000540556"/>
    </source>
</evidence>
<feature type="binding site" evidence="12">
    <location>
        <position position="262"/>
    </location>
    <ligand>
        <name>[4Fe-4S] cluster</name>
        <dbReference type="ChEBI" id="CHEBI:49883"/>
        <label>2</label>
        <note>4Fe-4S-substrate</note>
    </ligand>
</feature>
<keyword evidence="9 12" id="KW-0501">Molybdenum cofactor biosynthesis</keyword>
<feature type="binding site" evidence="12">
    <location>
        <position position="17"/>
    </location>
    <ligand>
        <name>GTP</name>
        <dbReference type="ChEBI" id="CHEBI:37565"/>
    </ligand>
</feature>
<evidence type="ECO:0000256" key="10">
    <source>
        <dbReference type="ARBA" id="ARBA00023239"/>
    </source>
</evidence>
<dbReference type="Gene3D" id="3.20.20.70">
    <property type="entry name" value="Aldolase class I"/>
    <property type="match status" value="1"/>
</dbReference>
<dbReference type="InterPro" id="IPR000385">
    <property type="entry name" value="MoaA_NifB_PqqE_Fe-S-bd_CS"/>
</dbReference>
<comment type="catalytic activity">
    <reaction evidence="11 12">
        <text>GTP + AH2 + S-adenosyl-L-methionine = (8S)-3',8-cyclo-7,8-dihydroguanosine 5'-triphosphate + 5'-deoxyadenosine + L-methionine + A + H(+)</text>
        <dbReference type="Rhea" id="RHEA:49576"/>
        <dbReference type="ChEBI" id="CHEBI:13193"/>
        <dbReference type="ChEBI" id="CHEBI:15378"/>
        <dbReference type="ChEBI" id="CHEBI:17319"/>
        <dbReference type="ChEBI" id="CHEBI:17499"/>
        <dbReference type="ChEBI" id="CHEBI:37565"/>
        <dbReference type="ChEBI" id="CHEBI:57844"/>
        <dbReference type="ChEBI" id="CHEBI:59789"/>
        <dbReference type="ChEBI" id="CHEBI:131766"/>
        <dbReference type="EC" id="4.1.99.22"/>
    </reaction>
</comment>
<dbReference type="SFLD" id="SFLDS00029">
    <property type="entry name" value="Radical_SAM"/>
    <property type="match status" value="1"/>
</dbReference>
<comment type="subunit">
    <text evidence="12">Monomer and homodimer.</text>
</comment>
<dbReference type="PANTHER" id="PTHR22960">
    <property type="entry name" value="MOLYBDOPTERIN COFACTOR SYNTHESIS PROTEIN A"/>
    <property type="match status" value="1"/>
</dbReference>
<evidence type="ECO:0000256" key="3">
    <source>
        <dbReference type="ARBA" id="ARBA00022691"/>
    </source>
</evidence>
<dbReference type="Pfam" id="PF04055">
    <property type="entry name" value="Radical_SAM"/>
    <property type="match status" value="1"/>
</dbReference>
<evidence type="ECO:0000256" key="12">
    <source>
        <dbReference type="HAMAP-Rule" id="MF_01225"/>
    </source>
</evidence>
<gene>
    <name evidence="12 14" type="primary">moaA</name>
    <name evidence="14" type="ORF">HLH27_04840</name>
</gene>
<evidence type="ECO:0000256" key="7">
    <source>
        <dbReference type="ARBA" id="ARBA00023014"/>
    </source>
</evidence>
<comment type="cofactor">
    <cofactor evidence="12">
        <name>[4Fe-4S] cluster</name>
        <dbReference type="ChEBI" id="CHEBI:49883"/>
    </cofactor>
    <text evidence="12">Binds 2 [4Fe-4S] clusters. Binds 1 [4Fe-4S] cluster coordinated with 3 cysteines and an exchangeable S-adenosyl-L-methionine and 1 [4Fe-4S] cluster coordinated with 3 cysteines and the GTP-derived substrate.</text>
</comment>
<dbReference type="NCBIfam" id="TIGR02666">
    <property type="entry name" value="moaA"/>
    <property type="match status" value="1"/>
</dbReference>
<keyword evidence="2 12" id="KW-0004">4Fe-4S</keyword>
<feature type="binding site" evidence="12">
    <location>
        <position position="70"/>
    </location>
    <ligand>
        <name>S-adenosyl-L-methionine</name>
        <dbReference type="ChEBI" id="CHEBI:59789"/>
    </ligand>
</feature>
<dbReference type="RefSeq" id="WP_182948321.1">
    <property type="nucleotide sequence ID" value="NZ_JABEQK010000003.1"/>
</dbReference>
<evidence type="ECO:0000313" key="14">
    <source>
        <dbReference type="EMBL" id="MBB2204346.1"/>
    </source>
</evidence>
<dbReference type="GO" id="GO:0005525">
    <property type="term" value="F:GTP binding"/>
    <property type="evidence" value="ECO:0007669"/>
    <property type="project" value="UniProtKB-UniRule"/>
</dbReference>
<dbReference type="InterPro" id="IPR006638">
    <property type="entry name" value="Elp3/MiaA/NifB-like_rSAM"/>
</dbReference>
<dbReference type="InterPro" id="IPR040064">
    <property type="entry name" value="MoaA-like"/>
</dbReference>
<dbReference type="GO" id="GO:0061799">
    <property type="term" value="F:cyclic pyranopterin monophosphate synthase activity"/>
    <property type="evidence" value="ECO:0007669"/>
    <property type="project" value="TreeGrafter"/>
</dbReference>
<protein>
    <recommendedName>
        <fullName evidence="1 12">GTP 3',8-cyclase</fullName>
        <ecNumber evidence="1 12">4.1.99.22</ecNumber>
    </recommendedName>
    <alternativeName>
        <fullName evidence="12">Molybdenum cofactor biosynthesis protein A</fullName>
    </alternativeName>
</protein>
<name>A0A7W4KCD3_9PROT</name>
<reference evidence="14 15" key="1">
    <citation type="submission" date="2020-04" db="EMBL/GenBank/DDBJ databases">
        <title>Description of novel Gluconacetobacter.</title>
        <authorList>
            <person name="Sombolestani A."/>
        </authorList>
    </citation>
    <scope>NUCLEOTIDE SEQUENCE [LARGE SCALE GENOMIC DNA]</scope>
    <source>
        <strain evidence="14 15">LMG 27800</strain>
    </source>
</reference>
<feature type="binding site" evidence="12">
    <location>
        <position position="30"/>
    </location>
    <ligand>
        <name>S-adenosyl-L-methionine</name>
        <dbReference type="ChEBI" id="CHEBI:59789"/>
    </ligand>
</feature>
<dbReference type="SFLD" id="SFLDG01383">
    <property type="entry name" value="cyclic_pyranopterin_phosphate"/>
    <property type="match status" value="1"/>
</dbReference>
<evidence type="ECO:0000256" key="5">
    <source>
        <dbReference type="ARBA" id="ARBA00022741"/>
    </source>
</evidence>
<evidence type="ECO:0000256" key="2">
    <source>
        <dbReference type="ARBA" id="ARBA00022485"/>
    </source>
</evidence>
<dbReference type="CDD" id="cd01335">
    <property type="entry name" value="Radical_SAM"/>
    <property type="match status" value="1"/>
</dbReference>
<feature type="binding site" evidence="12">
    <location>
        <position position="66"/>
    </location>
    <ligand>
        <name>GTP</name>
        <dbReference type="ChEBI" id="CHEBI:37565"/>
    </ligand>
</feature>
<dbReference type="PANTHER" id="PTHR22960:SF0">
    <property type="entry name" value="MOLYBDENUM COFACTOR BIOSYNTHESIS PROTEIN 1"/>
    <property type="match status" value="1"/>
</dbReference>
<feature type="binding site" evidence="12">
    <location>
        <position position="24"/>
    </location>
    <ligand>
        <name>[4Fe-4S] cluster</name>
        <dbReference type="ChEBI" id="CHEBI:49883"/>
        <label>1</label>
        <note>4Fe-4S-S-AdoMet</note>
    </ligand>
</feature>
<dbReference type="SFLD" id="SFLDG01386">
    <property type="entry name" value="main_SPASM_domain-containing"/>
    <property type="match status" value="1"/>
</dbReference>
<dbReference type="InterPro" id="IPR013785">
    <property type="entry name" value="Aldolase_TIM"/>
</dbReference>
<comment type="caution">
    <text evidence="12">Lacks conserved residue(s) required for the propagation of feature annotation.</text>
</comment>
<dbReference type="SMART" id="SM00729">
    <property type="entry name" value="Elp3"/>
    <property type="match status" value="1"/>
</dbReference>
<keyword evidence="3 12" id="KW-0949">S-adenosyl-L-methionine</keyword>
<dbReference type="InterPro" id="IPR013483">
    <property type="entry name" value="MoaA"/>
</dbReference>
<evidence type="ECO:0000256" key="11">
    <source>
        <dbReference type="ARBA" id="ARBA00048697"/>
    </source>
</evidence>
<evidence type="ECO:0000256" key="1">
    <source>
        <dbReference type="ARBA" id="ARBA00012167"/>
    </source>
</evidence>
<dbReference type="PROSITE" id="PS51918">
    <property type="entry name" value="RADICAL_SAM"/>
    <property type="match status" value="1"/>
</dbReference>
<feature type="binding site" evidence="12">
    <location>
        <position position="265"/>
    </location>
    <ligand>
        <name>[4Fe-4S] cluster</name>
        <dbReference type="ChEBI" id="CHEBI:49883"/>
        <label>2</label>
        <note>4Fe-4S-substrate</note>
    </ligand>
</feature>
<dbReference type="InterPro" id="IPR058240">
    <property type="entry name" value="rSAM_sf"/>
</dbReference>
<dbReference type="GO" id="GO:1904047">
    <property type="term" value="F:S-adenosyl-L-methionine binding"/>
    <property type="evidence" value="ECO:0007669"/>
    <property type="project" value="UniProtKB-UniRule"/>
</dbReference>
<keyword evidence="8 12" id="KW-0342">GTP-binding</keyword>
<feature type="domain" description="Radical SAM core" evidence="13">
    <location>
        <begin position="8"/>
        <end position="238"/>
    </location>
</feature>
<feature type="binding site" evidence="12">
    <location>
        <position position="31"/>
    </location>
    <ligand>
        <name>[4Fe-4S] cluster</name>
        <dbReference type="ChEBI" id="CHEBI:49883"/>
        <label>1</label>
        <note>4Fe-4S-S-AdoMet</note>
    </ligand>
</feature>
<dbReference type="HAMAP" id="MF_01225_B">
    <property type="entry name" value="MoaA_B"/>
    <property type="match status" value="1"/>
</dbReference>
<feature type="binding site" evidence="12">
    <location>
        <position position="279"/>
    </location>
    <ligand>
        <name>[4Fe-4S] cluster</name>
        <dbReference type="ChEBI" id="CHEBI:49883"/>
        <label>2</label>
        <note>4Fe-4S-substrate</note>
    </ligand>
</feature>
<evidence type="ECO:0000256" key="9">
    <source>
        <dbReference type="ARBA" id="ARBA00023150"/>
    </source>
</evidence>
<keyword evidence="6 12" id="KW-0408">Iron</keyword>
<comment type="similarity">
    <text evidence="12">Belongs to the radical SAM superfamily. MoaA family.</text>
</comment>
<dbReference type="CDD" id="cd21117">
    <property type="entry name" value="Twitch_MoaA"/>
    <property type="match status" value="1"/>
</dbReference>
<dbReference type="SFLD" id="SFLDG01067">
    <property type="entry name" value="SPASM/twitch_domain_containing"/>
    <property type="match status" value="1"/>
</dbReference>
<evidence type="ECO:0000256" key="8">
    <source>
        <dbReference type="ARBA" id="ARBA00023134"/>
    </source>
</evidence>
<dbReference type="EC" id="4.1.99.22" evidence="1 12"/>
<dbReference type="GO" id="GO:0051539">
    <property type="term" value="F:4 iron, 4 sulfur cluster binding"/>
    <property type="evidence" value="ECO:0007669"/>
    <property type="project" value="UniProtKB-UniRule"/>
</dbReference>
<dbReference type="GO" id="GO:0061798">
    <property type="term" value="F:GTP 3',8'-cyclase activity"/>
    <property type="evidence" value="ECO:0007669"/>
    <property type="project" value="UniProtKB-UniRule"/>
</dbReference>
<feature type="binding site" evidence="12">
    <location>
        <position position="198"/>
    </location>
    <ligand>
        <name>S-adenosyl-L-methionine</name>
        <dbReference type="ChEBI" id="CHEBI:59789"/>
    </ligand>
</feature>